<keyword evidence="13" id="KW-1185">Reference proteome</keyword>
<dbReference type="InterPro" id="IPR027815">
    <property type="entry name" value="CSC1/OSCA1-like_cyt"/>
</dbReference>
<feature type="transmembrane region" description="Helical" evidence="8">
    <location>
        <begin position="657"/>
        <end position="676"/>
    </location>
</feature>
<evidence type="ECO:0008006" key="14">
    <source>
        <dbReference type="Google" id="ProtNLM"/>
    </source>
</evidence>
<feature type="domain" description="CSC1/OSCA1-like N-terminal transmembrane" evidence="10">
    <location>
        <begin position="38"/>
        <end position="189"/>
    </location>
</feature>
<feature type="transmembrane region" description="Helical" evidence="8">
    <location>
        <begin position="167"/>
        <end position="189"/>
    </location>
</feature>
<sequence length="1001" mass="113490">MGFDMDLRIRQTTGESSTDKFLDLIADPFQAEVQQNSIYAAIVYSFAVSGLLVIVFCFLRPRNNRVYAPRAKHADEKHRPITLGKKPFSWLAAVKDVKEQDLVDTIGLDAVVFLRFLRMIRNIFLVLTAIGCGILIPINVVGGSPFYKQWSSIPTLMKFTPQYIFGTKFWAFVIVAYLFQGTVCFFLWWNYRAVLKLRRAYFNTSEYKASLHSRTLLLTHIPSSSRTDAGLVELVEQVKSTDDMPRTAIGRNVKDLPELIKAHDEAVRELEQHLAKYLRNPNRLPATRPTCKVAKEDIATHGKGKVDAIDYLTDRIARLETTIKEVRESVDMRNPMSYGFASYAHIEDAHSVAHASRKKGPGGCDVYLAPKPHDLLWQNLPMSRRTRRMRAFWDGLWIVLFTIAFIVPNILTSVFLSDFSHLGLVWPAFNTNLQAHPTGWAIAQGILAPLVQTLMYMGVPVVFRRLFTHAGDVSRTSRERHVTARLYAFFVFNNLLVFSVFGSAWRFVAGVIAAQDQGIWQAIQDGHLFTKVMTGLCNVSTFWLTWQMQRNLGAAIDLSQAWIFTWSWIQRKFFSPTPRELIELSAPQPFPYADYYNNYLFVSTVGMCMGTLQPIILPITAFYIAMDCVFKKYLLQYVFITKTESGGRFWRLLVNRMLFAVLFANAVIALVVGAQGVGSINSVENGNMLYAMVPLPFLLFGFKWYCKRAFDDKLVYYSTLPYSDLEGSHHVDHPKERRSNKVSVRYGNPALYKRLLTPMVHAKAQHLIKEIYGHRSNADGDIFEAPHRRSTDRARPATPGYQHYGDMFMTEMNHDQPGKQQQTTSGEAMPAIEVVAESELDFENFKKRAEFREQFGGEGQLYGRPDDLVSTRPGTPSTFTTLTDLHNGGGPYRHRDSTGSRASSRTRLGDKEDAEQQGTLYAQGYQRTPRAADDGFQSVGVDVSIPATPLDADDVLRATGSRQPLVGGDDDGDELDDGGLGYFDRRMRDEDTSYERFRFGR</sequence>
<feature type="domain" description="CSC1/OSCA1-like cytosolic" evidence="11">
    <location>
        <begin position="213"/>
        <end position="379"/>
    </location>
</feature>
<dbReference type="Pfam" id="PF02714">
    <property type="entry name" value="RSN1_7TM"/>
    <property type="match status" value="1"/>
</dbReference>
<keyword evidence="4 8" id="KW-0812">Transmembrane</keyword>
<evidence type="ECO:0000256" key="3">
    <source>
        <dbReference type="ARBA" id="ARBA00022448"/>
    </source>
</evidence>
<evidence type="ECO:0000256" key="6">
    <source>
        <dbReference type="ARBA" id="ARBA00023136"/>
    </source>
</evidence>
<feature type="region of interest" description="Disordered" evidence="7">
    <location>
        <begin position="879"/>
        <end position="916"/>
    </location>
</feature>
<gene>
    <name evidence="12" type="ORF">N0V83_002733</name>
</gene>
<evidence type="ECO:0000256" key="4">
    <source>
        <dbReference type="ARBA" id="ARBA00022692"/>
    </source>
</evidence>
<reference evidence="12" key="1">
    <citation type="submission" date="2022-10" db="EMBL/GenBank/DDBJ databases">
        <title>Tapping the CABI collections for fungal endophytes: first genome assemblies for Collariella, Neodidymelliopsis, Ascochyta clinopodiicola, Didymella pomorum, Didymosphaeria variabile, Neocosmospora piperis and Neocucurbitaria cava.</title>
        <authorList>
            <person name="Hill R."/>
        </authorList>
    </citation>
    <scope>NUCLEOTIDE SEQUENCE</scope>
    <source>
        <strain evidence="12">IMI 356814</strain>
    </source>
</reference>
<dbReference type="AlphaFoldDB" id="A0A9W8YCR1"/>
<evidence type="ECO:0000256" key="8">
    <source>
        <dbReference type="SAM" id="Phobius"/>
    </source>
</evidence>
<feature type="region of interest" description="Disordered" evidence="7">
    <location>
        <begin position="961"/>
        <end position="980"/>
    </location>
</feature>
<dbReference type="GO" id="GO:0005227">
    <property type="term" value="F:calcium-activated cation channel activity"/>
    <property type="evidence" value="ECO:0007669"/>
    <property type="project" value="InterPro"/>
</dbReference>
<keyword evidence="6 8" id="KW-0472">Membrane</keyword>
<dbReference type="EMBL" id="JAPEUY010000004">
    <property type="protein sequence ID" value="KAJ4373994.1"/>
    <property type="molecule type" value="Genomic_DNA"/>
</dbReference>
<dbReference type="InterPro" id="IPR032880">
    <property type="entry name" value="CSC1/OSCA1-like_N"/>
</dbReference>
<feature type="transmembrane region" description="Helical" evidence="8">
    <location>
        <begin position="123"/>
        <end position="147"/>
    </location>
</feature>
<dbReference type="OrthoDB" id="2150324at2759"/>
<feature type="transmembrane region" description="Helical" evidence="8">
    <location>
        <begin position="599"/>
        <end position="625"/>
    </location>
</feature>
<dbReference type="InterPro" id="IPR045122">
    <property type="entry name" value="Csc1-like"/>
</dbReference>
<comment type="subcellular location">
    <subcellularLocation>
        <location evidence="1">Membrane</location>
        <topology evidence="1">Multi-pass membrane protein</topology>
    </subcellularLocation>
</comment>
<keyword evidence="5 8" id="KW-1133">Transmembrane helix</keyword>
<feature type="compositionally biased region" description="Acidic residues" evidence="7">
    <location>
        <begin position="968"/>
        <end position="977"/>
    </location>
</feature>
<evidence type="ECO:0000256" key="5">
    <source>
        <dbReference type="ARBA" id="ARBA00022989"/>
    </source>
</evidence>
<evidence type="ECO:0000256" key="7">
    <source>
        <dbReference type="SAM" id="MobiDB-lite"/>
    </source>
</evidence>
<dbReference type="InterPro" id="IPR003864">
    <property type="entry name" value="CSC1/OSCA1-like_7TM"/>
</dbReference>
<feature type="transmembrane region" description="Helical" evidence="8">
    <location>
        <begin position="38"/>
        <end position="59"/>
    </location>
</feature>
<feature type="domain" description="CSC1/OSCA1-like 7TM region" evidence="9">
    <location>
        <begin position="395"/>
        <end position="671"/>
    </location>
</feature>
<keyword evidence="3" id="KW-0813">Transport</keyword>
<feature type="transmembrane region" description="Helical" evidence="8">
    <location>
        <begin position="391"/>
        <end position="416"/>
    </location>
</feature>
<proteinExistence type="inferred from homology"/>
<evidence type="ECO:0000256" key="2">
    <source>
        <dbReference type="ARBA" id="ARBA00007779"/>
    </source>
</evidence>
<comment type="caution">
    <text evidence="12">The sequence shown here is derived from an EMBL/GenBank/DDBJ whole genome shotgun (WGS) entry which is preliminary data.</text>
</comment>
<evidence type="ECO:0000313" key="12">
    <source>
        <dbReference type="EMBL" id="KAJ4373994.1"/>
    </source>
</evidence>
<dbReference type="Pfam" id="PF13967">
    <property type="entry name" value="RSN1_TM"/>
    <property type="match status" value="1"/>
</dbReference>
<evidence type="ECO:0000259" key="9">
    <source>
        <dbReference type="Pfam" id="PF02714"/>
    </source>
</evidence>
<dbReference type="PANTHER" id="PTHR13018">
    <property type="entry name" value="PROBABLE MEMBRANE PROTEIN DUF221-RELATED"/>
    <property type="match status" value="1"/>
</dbReference>
<evidence type="ECO:0000259" key="11">
    <source>
        <dbReference type="Pfam" id="PF14703"/>
    </source>
</evidence>
<organism evidence="12 13">
    <name type="scientific">Neocucurbitaria cava</name>
    <dbReference type="NCBI Taxonomy" id="798079"/>
    <lineage>
        <taxon>Eukaryota</taxon>
        <taxon>Fungi</taxon>
        <taxon>Dikarya</taxon>
        <taxon>Ascomycota</taxon>
        <taxon>Pezizomycotina</taxon>
        <taxon>Dothideomycetes</taxon>
        <taxon>Pleosporomycetidae</taxon>
        <taxon>Pleosporales</taxon>
        <taxon>Pleosporineae</taxon>
        <taxon>Cucurbitariaceae</taxon>
        <taxon>Neocucurbitaria</taxon>
    </lineage>
</organism>
<accession>A0A9W8YCR1</accession>
<dbReference type="GO" id="GO:0005886">
    <property type="term" value="C:plasma membrane"/>
    <property type="evidence" value="ECO:0007669"/>
    <property type="project" value="TreeGrafter"/>
</dbReference>
<feature type="transmembrane region" description="Helical" evidence="8">
    <location>
        <begin position="440"/>
        <end position="463"/>
    </location>
</feature>
<dbReference type="Proteomes" id="UP001140560">
    <property type="component" value="Unassembled WGS sequence"/>
</dbReference>
<dbReference type="Pfam" id="PF14703">
    <property type="entry name" value="PHM7_cyt"/>
    <property type="match status" value="1"/>
</dbReference>
<comment type="similarity">
    <text evidence="2">Belongs to the CSC1 (TC 1.A.17) family.</text>
</comment>
<protein>
    <recommendedName>
        <fullName evidence="14">DUF221-domain-containing protein</fullName>
    </recommendedName>
</protein>
<name>A0A9W8YCR1_9PLEO</name>
<evidence type="ECO:0000313" key="13">
    <source>
        <dbReference type="Proteomes" id="UP001140560"/>
    </source>
</evidence>
<feature type="transmembrane region" description="Helical" evidence="8">
    <location>
        <begin position="484"/>
        <end position="508"/>
    </location>
</feature>
<feature type="transmembrane region" description="Helical" evidence="8">
    <location>
        <begin position="688"/>
        <end position="706"/>
    </location>
</feature>
<dbReference type="PANTHER" id="PTHR13018:SF149">
    <property type="entry name" value="DOMAIN PROTEIN, PUTATIVE (AFU_ORTHOLOGUE AFUA_3G11660)-RELATED"/>
    <property type="match status" value="1"/>
</dbReference>
<evidence type="ECO:0000256" key="1">
    <source>
        <dbReference type="ARBA" id="ARBA00004141"/>
    </source>
</evidence>
<evidence type="ECO:0000259" key="10">
    <source>
        <dbReference type="Pfam" id="PF13967"/>
    </source>
</evidence>